<feature type="transmembrane region" description="Helical" evidence="1">
    <location>
        <begin position="90"/>
        <end position="110"/>
    </location>
</feature>
<dbReference type="Proteomes" id="UP000591371">
    <property type="component" value="Unassembled WGS sequence"/>
</dbReference>
<evidence type="ECO:0000313" key="6">
    <source>
        <dbReference type="Proteomes" id="UP000591371"/>
    </source>
</evidence>
<name>A0A376HSL1_ECOLX</name>
<organism evidence="3 5">
    <name type="scientific">Escherichia coli</name>
    <dbReference type="NCBI Taxonomy" id="562"/>
    <lineage>
        <taxon>Bacteria</taxon>
        <taxon>Pseudomonadati</taxon>
        <taxon>Pseudomonadota</taxon>
        <taxon>Gammaproteobacteria</taxon>
        <taxon>Enterobacterales</taxon>
        <taxon>Enterobacteriaceae</taxon>
        <taxon>Escherichia</taxon>
    </lineage>
</organism>
<dbReference type="Gene3D" id="1.20.5.340">
    <property type="match status" value="1"/>
</dbReference>
<reference evidence="3 5" key="1">
    <citation type="submission" date="2018-06" db="EMBL/GenBank/DDBJ databases">
        <authorList>
            <consortium name="Pathogen Informatics"/>
            <person name="Doyle S."/>
        </authorList>
    </citation>
    <scope>NUCLEOTIDE SEQUENCE [LARGE SCALE GENOMIC DNA]</scope>
    <source>
        <strain evidence="3 5">NCTC8603</strain>
    </source>
</reference>
<evidence type="ECO:0000313" key="2">
    <source>
        <dbReference type="EMBL" id="EFA4421116.1"/>
    </source>
</evidence>
<keyword evidence="1" id="KW-0812">Transmembrane</keyword>
<dbReference type="RefSeq" id="WP_000050903.1">
    <property type="nucleotide sequence ID" value="NZ_CABEEY010000003.1"/>
</dbReference>
<dbReference type="EMBL" id="AASATZ010000077">
    <property type="protein sequence ID" value="EFA4421116.1"/>
    <property type="molecule type" value="Genomic_DNA"/>
</dbReference>
<dbReference type="AlphaFoldDB" id="A0A376HSL1"/>
<dbReference type="EMBL" id="UGEE01000003">
    <property type="protein sequence ID" value="STL02195.1"/>
    <property type="molecule type" value="Genomic_DNA"/>
</dbReference>
<sequence>MSLDNKVAQLRPNQNISRPIGHYSTDDAYSRHGGGNGGGNMLEARVAKLESDVEYIKRDLAEVKSDIKSVDSRLSGIETSISSAKITIKASAVVVSFVFAFCAYIFGSYVSKILDALNGLVLK</sequence>
<evidence type="ECO:0000313" key="5">
    <source>
        <dbReference type="Proteomes" id="UP000255153"/>
    </source>
</evidence>
<evidence type="ECO:0000313" key="4">
    <source>
        <dbReference type="EMBL" id="STL02195.1"/>
    </source>
</evidence>
<keyword evidence="1" id="KW-0472">Membrane</keyword>
<dbReference type="Proteomes" id="UP000255153">
    <property type="component" value="Unassembled WGS sequence"/>
</dbReference>
<keyword evidence="1" id="KW-1133">Transmembrane helix</keyword>
<dbReference type="EMBL" id="UGEE01000003">
    <property type="protein sequence ID" value="STK59698.1"/>
    <property type="molecule type" value="Genomic_DNA"/>
</dbReference>
<comment type="caution">
    <text evidence="3">The sequence shown here is derived from an EMBL/GenBank/DDBJ whole genome shotgun (WGS) entry which is preliminary data.</text>
</comment>
<accession>A0A376HSL1</accession>
<evidence type="ECO:0000256" key="1">
    <source>
        <dbReference type="SAM" id="Phobius"/>
    </source>
</evidence>
<gene>
    <name evidence="2" type="ORF">D3G36_25425</name>
    <name evidence="3" type="ORF">NCTC8603_00297</name>
    <name evidence="4" type="ORF">NCTC8603_05407</name>
</gene>
<evidence type="ECO:0000313" key="3">
    <source>
        <dbReference type="EMBL" id="STK59698.1"/>
    </source>
</evidence>
<reference evidence="2 6" key="2">
    <citation type="submission" date="2019-03" db="EMBL/GenBank/DDBJ databases">
        <authorList>
            <consortium name="GenomeTrakr network: Whole genome sequencing for foodborne pathogen traceback"/>
        </authorList>
    </citation>
    <scope>NUCLEOTIDE SEQUENCE [LARGE SCALE GENOMIC DNA]</scope>
    <source>
        <strain evidence="2 6">PSU-1190</strain>
    </source>
</reference>
<proteinExistence type="predicted"/>
<protein>
    <submittedName>
        <fullName evidence="2">Hemolysin XhlA</fullName>
    </submittedName>
</protein>